<feature type="signal peptide" evidence="2">
    <location>
        <begin position="1"/>
        <end position="22"/>
    </location>
</feature>
<evidence type="ECO:0000256" key="1">
    <source>
        <dbReference type="SAM" id="MobiDB-lite"/>
    </source>
</evidence>
<evidence type="ECO:0000313" key="4">
    <source>
        <dbReference type="EMBL" id="MBM7849980.1"/>
    </source>
</evidence>
<dbReference type="Proteomes" id="UP001143400">
    <property type="component" value="Unassembled WGS sequence"/>
</dbReference>
<evidence type="ECO:0000256" key="2">
    <source>
        <dbReference type="SAM" id="SignalP"/>
    </source>
</evidence>
<sequence>MPRPPLLPLALIAALSAFSAAAQPAPSPVPTAPPEKIDPGPMRPEEPAPPVQPDAPEAAKDPLGVAPNVFAARIAAPWEGAAGKGFSRVIGVIDGDRQRFYVQWLKEPDGAIVETKELEDAEAAKLTFGDVRAEASDTGVSVFMDTAPDKDGIRDTWVLIIGEPGDTRFGPATN</sequence>
<dbReference type="Proteomes" id="UP000758856">
    <property type="component" value="Unassembled WGS sequence"/>
</dbReference>
<proteinExistence type="predicted"/>
<feature type="region of interest" description="Disordered" evidence="1">
    <location>
        <begin position="22"/>
        <end position="62"/>
    </location>
</feature>
<evidence type="ECO:0000313" key="6">
    <source>
        <dbReference type="Proteomes" id="UP001143400"/>
    </source>
</evidence>
<dbReference type="EMBL" id="JAFBCY010000001">
    <property type="protein sequence ID" value="MBM7849980.1"/>
    <property type="molecule type" value="Genomic_DNA"/>
</dbReference>
<reference evidence="3" key="3">
    <citation type="submission" date="2023-01" db="EMBL/GenBank/DDBJ databases">
        <authorList>
            <person name="Sun Q."/>
            <person name="Evtushenko L."/>
        </authorList>
    </citation>
    <scope>NUCLEOTIDE SEQUENCE</scope>
    <source>
        <strain evidence="3">VKM B-1606</strain>
    </source>
</reference>
<protein>
    <submittedName>
        <fullName evidence="3">Uncharacterized protein</fullName>
    </submittedName>
</protein>
<gene>
    <name evidence="3" type="ORF">GCM10008170_12910</name>
    <name evidence="4" type="ORF">JOD31_000192</name>
</gene>
<accession>A0A9W6MRI2</accession>
<comment type="caution">
    <text evidence="3">The sequence shown here is derived from an EMBL/GenBank/DDBJ whole genome shotgun (WGS) entry which is preliminary data.</text>
</comment>
<keyword evidence="2" id="KW-0732">Signal</keyword>
<keyword evidence="5" id="KW-1185">Reference proteome</keyword>
<feature type="compositionally biased region" description="Basic and acidic residues" evidence="1">
    <location>
        <begin position="35"/>
        <end position="46"/>
    </location>
</feature>
<evidence type="ECO:0000313" key="3">
    <source>
        <dbReference type="EMBL" id="GLK55272.1"/>
    </source>
</evidence>
<evidence type="ECO:0000313" key="5">
    <source>
        <dbReference type="Proteomes" id="UP000758856"/>
    </source>
</evidence>
<reference evidence="4 5" key="2">
    <citation type="submission" date="2021-01" db="EMBL/GenBank/DDBJ databases">
        <title>Genomic Encyclopedia of Type Strains, Phase IV (KMG-IV): sequencing the most valuable type-strain genomes for metagenomic binning, comparative biology and taxonomic classification.</title>
        <authorList>
            <person name="Goeker M."/>
        </authorList>
    </citation>
    <scope>NUCLEOTIDE SEQUENCE [LARGE SCALE GENOMIC DNA]</scope>
    <source>
        <strain evidence="4 5">DSM 6130</strain>
    </source>
</reference>
<dbReference type="RefSeq" id="WP_204948456.1">
    <property type="nucleotide sequence ID" value="NZ_BSFF01000002.1"/>
</dbReference>
<feature type="chain" id="PRO_5040988730" evidence="2">
    <location>
        <begin position="23"/>
        <end position="174"/>
    </location>
</feature>
<name>A0A9W6MRI2_9HYPH</name>
<reference evidence="3" key="1">
    <citation type="journal article" date="2014" name="Int. J. Syst. Evol. Microbiol.">
        <title>Complete genome sequence of Corynebacterium casei LMG S-19264T (=DSM 44701T), isolated from a smear-ripened cheese.</title>
        <authorList>
            <consortium name="US DOE Joint Genome Institute (JGI-PGF)"/>
            <person name="Walter F."/>
            <person name="Albersmeier A."/>
            <person name="Kalinowski J."/>
            <person name="Ruckert C."/>
        </authorList>
    </citation>
    <scope>NUCLEOTIDE SEQUENCE</scope>
    <source>
        <strain evidence="3">VKM B-1606</strain>
    </source>
</reference>
<dbReference type="EMBL" id="BSFF01000002">
    <property type="protein sequence ID" value="GLK55272.1"/>
    <property type="molecule type" value="Genomic_DNA"/>
</dbReference>
<organism evidence="3 6">
    <name type="scientific">Methylopila capsulata</name>
    <dbReference type="NCBI Taxonomy" id="61654"/>
    <lineage>
        <taxon>Bacteria</taxon>
        <taxon>Pseudomonadati</taxon>
        <taxon>Pseudomonadota</taxon>
        <taxon>Alphaproteobacteria</taxon>
        <taxon>Hyphomicrobiales</taxon>
        <taxon>Methylopilaceae</taxon>
        <taxon>Methylopila</taxon>
    </lineage>
</organism>
<dbReference type="AlphaFoldDB" id="A0A9W6MRI2"/>